<comment type="caution">
    <text evidence="2">The sequence shown here is derived from an EMBL/GenBank/DDBJ whole genome shotgun (WGS) entry which is preliminary data.</text>
</comment>
<dbReference type="PANTHER" id="PTHR37242:SF1">
    <property type="entry name" value="OS09G0569450 PROTEIN"/>
    <property type="match status" value="1"/>
</dbReference>
<protein>
    <submittedName>
        <fullName evidence="2">Uncharacterized protein</fullName>
    </submittedName>
</protein>
<feature type="compositionally biased region" description="Pro residues" evidence="1">
    <location>
        <begin position="11"/>
        <end position="25"/>
    </location>
</feature>
<name>A0A8X8YV49_SALSN</name>
<dbReference type="AlphaFoldDB" id="A0A8X8YV49"/>
<organism evidence="2">
    <name type="scientific">Salvia splendens</name>
    <name type="common">Scarlet sage</name>
    <dbReference type="NCBI Taxonomy" id="180675"/>
    <lineage>
        <taxon>Eukaryota</taxon>
        <taxon>Viridiplantae</taxon>
        <taxon>Streptophyta</taxon>
        <taxon>Embryophyta</taxon>
        <taxon>Tracheophyta</taxon>
        <taxon>Spermatophyta</taxon>
        <taxon>Magnoliopsida</taxon>
        <taxon>eudicotyledons</taxon>
        <taxon>Gunneridae</taxon>
        <taxon>Pentapetalae</taxon>
        <taxon>asterids</taxon>
        <taxon>lamiids</taxon>
        <taxon>Lamiales</taxon>
        <taxon>Lamiaceae</taxon>
        <taxon>Nepetoideae</taxon>
        <taxon>Mentheae</taxon>
        <taxon>Salviinae</taxon>
        <taxon>Salvia</taxon>
        <taxon>Salvia subgen. Calosphace</taxon>
        <taxon>core Calosphace</taxon>
    </lineage>
</organism>
<feature type="compositionally biased region" description="Pro residues" evidence="1">
    <location>
        <begin position="41"/>
        <end position="50"/>
    </location>
</feature>
<reference evidence="2" key="1">
    <citation type="submission" date="2018-01" db="EMBL/GenBank/DDBJ databases">
        <authorList>
            <person name="Mao J.F."/>
        </authorList>
    </citation>
    <scope>NUCLEOTIDE SEQUENCE</scope>
    <source>
        <strain evidence="2">Huo1</strain>
        <tissue evidence="2">Leaf</tissue>
    </source>
</reference>
<evidence type="ECO:0000256" key="1">
    <source>
        <dbReference type="SAM" id="MobiDB-lite"/>
    </source>
</evidence>
<proteinExistence type="predicted"/>
<gene>
    <name evidence="2" type="ORF">SASPL_157379</name>
</gene>
<evidence type="ECO:0000313" key="2">
    <source>
        <dbReference type="EMBL" id="KAG6382904.1"/>
    </source>
</evidence>
<keyword evidence="3" id="KW-1185">Reference proteome</keyword>
<dbReference type="Proteomes" id="UP000298416">
    <property type="component" value="Unassembled WGS sequence"/>
</dbReference>
<dbReference type="PANTHER" id="PTHR37242">
    <property type="entry name" value="OS09G0569450 PROTEIN"/>
    <property type="match status" value="1"/>
</dbReference>
<sequence>MGEHQIQHPFSLPPPPLPPLPPPASPRDDSAPPEPSSLDDPSPPSAPPFDPSRMIGIIKRKAMIKELAASYHAECLTHCQELLELQKKNEEANGYLWGMSIYPSADKTISSAINLKCENLDLEEPKRHIVCPLLTQNFGGAKERSAKTCQTRQEVPLGAS</sequence>
<reference evidence="2" key="2">
    <citation type="submission" date="2020-08" db="EMBL/GenBank/DDBJ databases">
        <title>Plant Genome Project.</title>
        <authorList>
            <person name="Zhang R.-G."/>
        </authorList>
    </citation>
    <scope>NUCLEOTIDE SEQUENCE</scope>
    <source>
        <strain evidence="2">Huo1</strain>
        <tissue evidence="2">Leaf</tissue>
    </source>
</reference>
<feature type="region of interest" description="Disordered" evidence="1">
    <location>
        <begin position="1"/>
        <end position="52"/>
    </location>
</feature>
<dbReference type="EMBL" id="PNBA02000838">
    <property type="protein sequence ID" value="KAG6382904.1"/>
    <property type="molecule type" value="Genomic_DNA"/>
</dbReference>
<evidence type="ECO:0000313" key="3">
    <source>
        <dbReference type="Proteomes" id="UP000298416"/>
    </source>
</evidence>
<accession>A0A8X8YV49</accession>